<evidence type="ECO:0000313" key="2">
    <source>
        <dbReference type="EMBL" id="EET61956.1"/>
    </source>
</evidence>
<sequence length="53" mass="5582">MPGRAGAGKENNPASEAWFPDTDSGGRFPDTDSGSRLRKTGSTGFRDGLQVLL</sequence>
<accession>C6LC03</accession>
<reference evidence="2" key="1">
    <citation type="submission" date="2009-07" db="EMBL/GenBank/DDBJ databases">
        <authorList>
            <person name="Weinstock G."/>
            <person name="Sodergren E."/>
            <person name="Clifton S."/>
            <person name="Fulton L."/>
            <person name="Fulton B."/>
            <person name="Courtney L."/>
            <person name="Fronick C."/>
            <person name="Harrison M."/>
            <person name="Strong C."/>
            <person name="Farmer C."/>
            <person name="Delahaunty K."/>
            <person name="Markovic C."/>
            <person name="Hall O."/>
            <person name="Minx P."/>
            <person name="Tomlinson C."/>
            <person name="Mitreva M."/>
            <person name="Nelson J."/>
            <person name="Hou S."/>
            <person name="Wollam A."/>
            <person name="Pepin K.H."/>
            <person name="Johnson M."/>
            <person name="Bhonagiri V."/>
            <person name="Nash W.E."/>
            <person name="Warren W."/>
            <person name="Chinwalla A."/>
            <person name="Mardis E.R."/>
            <person name="Wilson R.K."/>
        </authorList>
    </citation>
    <scope>NUCLEOTIDE SEQUENCE [LARGE SCALE GENOMIC DNA]</scope>
    <source>
        <strain evidence="2">DSM 14469</strain>
    </source>
</reference>
<evidence type="ECO:0000256" key="1">
    <source>
        <dbReference type="SAM" id="MobiDB-lite"/>
    </source>
</evidence>
<feature type="region of interest" description="Disordered" evidence="1">
    <location>
        <begin position="1"/>
        <end position="53"/>
    </location>
</feature>
<dbReference type="EMBL" id="ACCL02000004">
    <property type="protein sequence ID" value="EET61956.1"/>
    <property type="molecule type" value="Genomic_DNA"/>
</dbReference>
<gene>
    <name evidence="2" type="ORF">BRYFOR_06150</name>
</gene>
<dbReference type="Proteomes" id="UP000005561">
    <property type="component" value="Unassembled WGS sequence"/>
</dbReference>
<evidence type="ECO:0000313" key="3">
    <source>
        <dbReference type="Proteomes" id="UP000005561"/>
    </source>
</evidence>
<proteinExistence type="predicted"/>
<organism evidence="2 3">
    <name type="scientific">Marvinbryantia formatexigens DSM 14469</name>
    <dbReference type="NCBI Taxonomy" id="478749"/>
    <lineage>
        <taxon>Bacteria</taxon>
        <taxon>Bacillati</taxon>
        <taxon>Bacillota</taxon>
        <taxon>Clostridia</taxon>
        <taxon>Lachnospirales</taxon>
        <taxon>Lachnospiraceae</taxon>
        <taxon>Marvinbryantia</taxon>
    </lineage>
</organism>
<protein>
    <submittedName>
        <fullName evidence="2">Uncharacterized protein</fullName>
    </submittedName>
</protein>
<comment type="caution">
    <text evidence="2">The sequence shown here is derived from an EMBL/GenBank/DDBJ whole genome shotgun (WGS) entry which is preliminary data.</text>
</comment>
<dbReference type="AlphaFoldDB" id="C6LC03"/>
<name>C6LC03_9FIRM</name>
<keyword evidence="3" id="KW-1185">Reference proteome</keyword>